<organism evidence="1 2">
    <name type="scientific">Lyticum sinuosum</name>
    <dbReference type="NCBI Taxonomy" id="1332059"/>
    <lineage>
        <taxon>Bacteria</taxon>
        <taxon>Pseudomonadati</taxon>
        <taxon>Pseudomonadota</taxon>
        <taxon>Alphaproteobacteria</taxon>
        <taxon>Rickettsiales</taxon>
        <taxon>Lyticum</taxon>
    </lineage>
</organism>
<gene>
    <name evidence="1" type="ORF">Lyticum_00420</name>
</gene>
<reference evidence="1" key="1">
    <citation type="submission" date="2023-02" db="EMBL/GenBank/DDBJ databases">
        <title>Host association and intracellularity evolved multiple times independently in the Rickettsiales.</title>
        <authorList>
            <person name="Castelli M."/>
            <person name="Nardi T."/>
            <person name="Gammuto L."/>
            <person name="Bellinzona G."/>
            <person name="Sabaneyeva E."/>
            <person name="Potekhin A."/>
            <person name="Serra V."/>
            <person name="Petroni G."/>
            <person name="Sassera D."/>
        </authorList>
    </citation>
    <scope>NUCLEOTIDE SEQUENCE</scope>
    <source>
        <strain evidence="1">USBL-36I1</strain>
    </source>
</reference>
<dbReference type="RefSeq" id="WP_322498680.1">
    <property type="nucleotide sequence ID" value="NZ_JARGYU010000002.1"/>
</dbReference>
<accession>A0AAE5AH75</accession>
<protein>
    <submittedName>
        <fullName evidence="1">Uncharacterized protein</fullName>
    </submittedName>
</protein>
<dbReference type="EMBL" id="JARGYU010000002">
    <property type="protein sequence ID" value="MDZ5761250.1"/>
    <property type="molecule type" value="Genomic_DNA"/>
</dbReference>
<evidence type="ECO:0000313" key="2">
    <source>
        <dbReference type="Proteomes" id="UP001289135"/>
    </source>
</evidence>
<name>A0AAE5AH75_9RICK</name>
<dbReference type="AlphaFoldDB" id="A0AAE5AH75"/>
<sequence>MSLRIKNKVLKHRKIQRVFHNTRKNRFIYNREHNKLYNNSDKISDKINNIIRISIAQEIKKIGLDYMYTHSSNVMNSGRIDSNVFNQYQEYNISKYSKKRFMSNIFHKLISEPDIKYQNIKNNKNISDYFGMSVRQVGMSILQKIISLE</sequence>
<comment type="caution">
    <text evidence="1">The sequence shown here is derived from an EMBL/GenBank/DDBJ whole genome shotgun (WGS) entry which is preliminary data.</text>
</comment>
<dbReference type="Proteomes" id="UP001289135">
    <property type="component" value="Unassembled WGS sequence"/>
</dbReference>
<proteinExistence type="predicted"/>
<keyword evidence="2" id="KW-1185">Reference proteome</keyword>
<evidence type="ECO:0000313" key="1">
    <source>
        <dbReference type="EMBL" id="MDZ5761250.1"/>
    </source>
</evidence>